<organism evidence="1">
    <name type="scientific">mine drainage metagenome</name>
    <dbReference type="NCBI Taxonomy" id="410659"/>
    <lineage>
        <taxon>unclassified sequences</taxon>
        <taxon>metagenomes</taxon>
        <taxon>ecological metagenomes</taxon>
    </lineage>
</organism>
<dbReference type="AlphaFoldDB" id="T1D3D9"/>
<accession>T1D3D9</accession>
<protein>
    <submittedName>
        <fullName evidence="1">Secreted protein containing Peptidase M61 domain protein</fullName>
    </submittedName>
</protein>
<reference evidence="1" key="2">
    <citation type="journal article" date="2014" name="ISME J.">
        <title>Microbial stratification in low pH oxic and suboxic macroscopic growths along an acid mine drainage.</title>
        <authorList>
            <person name="Mendez-Garcia C."/>
            <person name="Mesa V."/>
            <person name="Sprenger R.R."/>
            <person name="Richter M."/>
            <person name="Diez M.S."/>
            <person name="Solano J."/>
            <person name="Bargiela R."/>
            <person name="Golyshina O.V."/>
            <person name="Manteca A."/>
            <person name="Ramos J.L."/>
            <person name="Gallego J.R."/>
            <person name="Llorente I."/>
            <person name="Martins Dos Santos V.A."/>
            <person name="Jensen O.N."/>
            <person name="Pelaez A.I."/>
            <person name="Sanchez J."/>
            <person name="Ferrer M."/>
        </authorList>
    </citation>
    <scope>NUCLEOTIDE SEQUENCE</scope>
</reference>
<name>T1D3D9_9ZZZZ</name>
<dbReference type="EMBL" id="AUZX01002592">
    <property type="protein sequence ID" value="EQD75994.1"/>
    <property type="molecule type" value="Genomic_DNA"/>
</dbReference>
<sequence>MKRAAYVVLVLMLSLHVDLASASSAVSHMNCMRSVVSVDARRQQVLWDLYVPPGVTKIVLDGAGSFPVAIPPEQLWKVRTGDAQFHGNTLELAATGERRVQLVMDVHRNRTVPDRTYAPFFRFSDGTIAVLSANFSVSKSSPVSLCVRYRAAPHDYVIGDGHAEQRVLSPPDSFRGYVAFGTPAIAKSGGLMVVADKASPPWLRQTVTHSLQRIAQFYSARLGPATLPTVFIFSRKDDEAYNAVHGDTLPGSILLQFSENEWRQPGPHAVEQAIGVAAHEFFHVWNGGSRPNADSPETLLALEGSAEFARIAALSHLHKQGEQIVLDGVSRALNRCIAELPNHDPGCIGACCATWQRSI</sequence>
<comment type="caution">
    <text evidence="1">The sequence shown here is derived from an EMBL/GenBank/DDBJ whole genome shotgun (WGS) entry which is preliminary data.</text>
</comment>
<gene>
    <name evidence="1" type="ORF">B1A_03521</name>
</gene>
<proteinExistence type="predicted"/>
<reference evidence="1" key="1">
    <citation type="submission" date="2013-08" db="EMBL/GenBank/DDBJ databases">
        <authorList>
            <person name="Mendez C."/>
            <person name="Richter M."/>
            <person name="Ferrer M."/>
            <person name="Sanchez J."/>
        </authorList>
    </citation>
    <scope>NUCLEOTIDE SEQUENCE</scope>
</reference>
<evidence type="ECO:0000313" key="1">
    <source>
        <dbReference type="EMBL" id="EQD75994.1"/>
    </source>
</evidence>